<evidence type="ECO:0000313" key="9">
    <source>
        <dbReference type="EMBL" id="KAL2267368.1"/>
    </source>
</evidence>
<organism evidence="9 10">
    <name type="scientific">Remersonia thermophila</name>
    <dbReference type="NCBI Taxonomy" id="72144"/>
    <lineage>
        <taxon>Eukaryota</taxon>
        <taxon>Fungi</taxon>
        <taxon>Dikarya</taxon>
        <taxon>Ascomycota</taxon>
        <taxon>Pezizomycotina</taxon>
        <taxon>Sordariomycetes</taxon>
        <taxon>Sordariomycetidae</taxon>
        <taxon>Sordariales</taxon>
        <taxon>Sordariales incertae sedis</taxon>
        <taxon>Remersonia</taxon>
    </lineage>
</organism>
<proteinExistence type="inferred from homology"/>
<dbReference type="Proteomes" id="UP001600064">
    <property type="component" value="Unassembled WGS sequence"/>
</dbReference>
<feature type="transmembrane region" description="Helical" evidence="7">
    <location>
        <begin position="12"/>
        <end position="33"/>
    </location>
</feature>
<feature type="transmembrane region" description="Helical" evidence="7">
    <location>
        <begin position="254"/>
        <end position="276"/>
    </location>
</feature>
<keyword evidence="10" id="KW-1185">Reference proteome</keyword>
<dbReference type="InterPro" id="IPR049326">
    <property type="entry name" value="Rhodopsin_dom_fungi"/>
</dbReference>
<feature type="transmembrane region" description="Helical" evidence="7">
    <location>
        <begin position="211"/>
        <end position="234"/>
    </location>
</feature>
<accession>A0ABR4DAH5</accession>
<dbReference type="Pfam" id="PF20684">
    <property type="entry name" value="Fung_rhodopsin"/>
    <property type="match status" value="1"/>
</dbReference>
<evidence type="ECO:0000256" key="1">
    <source>
        <dbReference type="ARBA" id="ARBA00004141"/>
    </source>
</evidence>
<keyword evidence="3 7" id="KW-1133">Transmembrane helix</keyword>
<evidence type="ECO:0000256" key="6">
    <source>
        <dbReference type="SAM" id="MobiDB-lite"/>
    </source>
</evidence>
<feature type="transmembrane region" description="Helical" evidence="7">
    <location>
        <begin position="95"/>
        <end position="116"/>
    </location>
</feature>
<feature type="domain" description="Rhodopsin" evidence="8">
    <location>
        <begin position="35"/>
        <end position="277"/>
    </location>
</feature>
<dbReference type="PANTHER" id="PTHR33048">
    <property type="entry name" value="PTH11-LIKE INTEGRAL MEMBRANE PROTEIN (AFU_ORTHOLOGUE AFUA_5G11245)"/>
    <property type="match status" value="1"/>
</dbReference>
<comment type="caution">
    <text evidence="9">The sequence shown here is derived from an EMBL/GenBank/DDBJ whole genome shotgun (WGS) entry which is preliminary data.</text>
</comment>
<evidence type="ECO:0000256" key="7">
    <source>
        <dbReference type="SAM" id="Phobius"/>
    </source>
</evidence>
<keyword evidence="2 7" id="KW-0812">Transmembrane</keyword>
<name>A0ABR4DAH5_9PEZI</name>
<evidence type="ECO:0000256" key="5">
    <source>
        <dbReference type="ARBA" id="ARBA00038359"/>
    </source>
</evidence>
<reference evidence="9 10" key="1">
    <citation type="journal article" date="2024" name="Commun. Biol.">
        <title>Comparative genomic analysis of thermophilic fungi reveals convergent evolutionary adaptations and gene losses.</title>
        <authorList>
            <person name="Steindorff A.S."/>
            <person name="Aguilar-Pontes M.V."/>
            <person name="Robinson A.J."/>
            <person name="Andreopoulos B."/>
            <person name="LaButti K."/>
            <person name="Kuo A."/>
            <person name="Mondo S."/>
            <person name="Riley R."/>
            <person name="Otillar R."/>
            <person name="Haridas S."/>
            <person name="Lipzen A."/>
            <person name="Grimwood J."/>
            <person name="Schmutz J."/>
            <person name="Clum A."/>
            <person name="Reid I.D."/>
            <person name="Moisan M.C."/>
            <person name="Butler G."/>
            <person name="Nguyen T.T.M."/>
            <person name="Dewar K."/>
            <person name="Conant G."/>
            <person name="Drula E."/>
            <person name="Henrissat B."/>
            <person name="Hansel C."/>
            <person name="Singer S."/>
            <person name="Hutchinson M.I."/>
            <person name="de Vries R.P."/>
            <person name="Natvig D.O."/>
            <person name="Powell A.J."/>
            <person name="Tsang A."/>
            <person name="Grigoriev I.V."/>
        </authorList>
    </citation>
    <scope>NUCLEOTIDE SEQUENCE [LARGE SCALE GENOMIC DNA]</scope>
    <source>
        <strain evidence="9 10">ATCC 22073</strain>
    </source>
</reference>
<feature type="compositionally biased region" description="Polar residues" evidence="6">
    <location>
        <begin position="351"/>
        <end position="368"/>
    </location>
</feature>
<protein>
    <recommendedName>
        <fullName evidence="8">Rhodopsin domain-containing protein</fullName>
    </recommendedName>
</protein>
<evidence type="ECO:0000313" key="10">
    <source>
        <dbReference type="Proteomes" id="UP001600064"/>
    </source>
</evidence>
<dbReference type="GeneID" id="98125801"/>
<feature type="transmembrane region" description="Helical" evidence="7">
    <location>
        <begin position="177"/>
        <end position="199"/>
    </location>
</feature>
<feature type="region of interest" description="Disordered" evidence="6">
    <location>
        <begin position="289"/>
        <end position="308"/>
    </location>
</feature>
<feature type="transmembrane region" description="Helical" evidence="7">
    <location>
        <begin position="128"/>
        <end position="149"/>
    </location>
</feature>
<comment type="subcellular location">
    <subcellularLocation>
        <location evidence="1">Membrane</location>
        <topology evidence="1">Multi-pass membrane protein</topology>
    </subcellularLocation>
</comment>
<dbReference type="EMBL" id="JAZGUE010000004">
    <property type="protein sequence ID" value="KAL2267368.1"/>
    <property type="molecule type" value="Genomic_DNA"/>
</dbReference>
<evidence type="ECO:0000259" key="8">
    <source>
        <dbReference type="Pfam" id="PF20684"/>
    </source>
</evidence>
<feature type="region of interest" description="Disordered" evidence="6">
    <location>
        <begin position="351"/>
        <end position="372"/>
    </location>
</feature>
<gene>
    <name evidence="9" type="ORF">VTJ83DRAFT_4645</name>
</gene>
<dbReference type="PANTHER" id="PTHR33048:SF155">
    <property type="entry name" value="INTEGRAL MEMBRANE PROTEIN"/>
    <property type="match status" value="1"/>
</dbReference>
<feature type="transmembrane region" description="Helical" evidence="7">
    <location>
        <begin position="54"/>
        <end position="75"/>
    </location>
</feature>
<evidence type="ECO:0000256" key="4">
    <source>
        <dbReference type="ARBA" id="ARBA00023136"/>
    </source>
</evidence>
<dbReference type="InterPro" id="IPR052337">
    <property type="entry name" value="SAT4-like"/>
</dbReference>
<sequence length="397" mass="43003">MGLWDVEDYGTVADRACWAMFAVTAVAVGLRLFSRGYYRRITGAGLGWDDYITLFCLIVFLATCILITIGSSYGLGRHMNTLEPAQISLALKYNAIISSVLIWTFSLPKFAIISTLHRILSPGIKTTILFWALGLSSQACILATSIWWFKQCDPVEYGWDRSIEGGWCAPVSVLANLGYFTSAYSAFLDLFFSLYPIPFIMRLNMPLKERIAVAVAMGLSSSACFLSIYKLAIFGEIFEILAVDPTYPVPYLDILGLAEGTILLVCISLPTLGPLFRAVTGKLHPSSNNSYQLSGATPHGSGSQRRRSLFGGAAGGSKALAGGGWDKVKGHKLDSDAEGASLHLRPSFDNTPLVTSAKVNNPTVSNGNADLERSGLTIHKTTEVSVSSQPFSVEVKR</sequence>
<dbReference type="RefSeq" id="XP_070866095.1">
    <property type="nucleotide sequence ID" value="XM_071011157.1"/>
</dbReference>
<evidence type="ECO:0000256" key="3">
    <source>
        <dbReference type="ARBA" id="ARBA00022989"/>
    </source>
</evidence>
<comment type="similarity">
    <text evidence="5">Belongs to the SAT4 family.</text>
</comment>
<evidence type="ECO:0000256" key="2">
    <source>
        <dbReference type="ARBA" id="ARBA00022692"/>
    </source>
</evidence>
<keyword evidence="4 7" id="KW-0472">Membrane</keyword>
<feature type="compositionally biased region" description="Polar residues" evidence="6">
    <location>
        <begin position="289"/>
        <end position="303"/>
    </location>
</feature>